<protein>
    <submittedName>
        <fullName evidence="1">(salmon louse) hypothetical protein</fullName>
    </submittedName>
</protein>
<keyword evidence="2" id="KW-1185">Reference proteome</keyword>
<gene>
    <name evidence="1" type="ORF">LSAA_12326</name>
</gene>
<evidence type="ECO:0000313" key="1">
    <source>
        <dbReference type="EMBL" id="CAF2973214.1"/>
    </source>
</evidence>
<dbReference type="AlphaFoldDB" id="A0A7R8HAA9"/>
<evidence type="ECO:0000313" key="2">
    <source>
        <dbReference type="Proteomes" id="UP000675881"/>
    </source>
</evidence>
<organism evidence="1 2">
    <name type="scientific">Lepeophtheirus salmonis</name>
    <name type="common">Salmon louse</name>
    <name type="synonym">Caligus salmonis</name>
    <dbReference type="NCBI Taxonomy" id="72036"/>
    <lineage>
        <taxon>Eukaryota</taxon>
        <taxon>Metazoa</taxon>
        <taxon>Ecdysozoa</taxon>
        <taxon>Arthropoda</taxon>
        <taxon>Crustacea</taxon>
        <taxon>Multicrustacea</taxon>
        <taxon>Hexanauplia</taxon>
        <taxon>Copepoda</taxon>
        <taxon>Siphonostomatoida</taxon>
        <taxon>Caligidae</taxon>
        <taxon>Lepeophtheirus</taxon>
    </lineage>
</organism>
<name>A0A7R8HAA9_LEPSM</name>
<sequence>MQDLIYSNGESTIALEKSQWSDYPHGKCIFLRILRHERGQDIPMKENQERLQVRKNQERLQVRKNQERLQVRKNQERLQVRKNQQSPYGLQPNTSGDLSGIKVTKGDLPASGEYYPSIIRIDIHFGGTFSKIIQFNFTIINKVFYLQKCQKGIVFDDLIFIAYKGAAKPIVRQIVVRILDNNKMVALEGDSTFPTLDRAMPLCMAKESANRSLSKISNTQTQHVQERRRSRSLGRSKILLDCSSSNPDGSKQIFSWIYQEGSDTAWNPRSILNIKYFSVFLEVYATWYKEDPEKDEAKIVFRIS</sequence>
<dbReference type="EMBL" id="HG994585">
    <property type="protein sequence ID" value="CAF2973214.1"/>
    <property type="molecule type" value="Genomic_DNA"/>
</dbReference>
<accession>A0A7R8HAA9</accession>
<reference evidence="1" key="1">
    <citation type="submission" date="2021-02" db="EMBL/GenBank/DDBJ databases">
        <authorList>
            <person name="Bekaert M."/>
        </authorList>
    </citation>
    <scope>NUCLEOTIDE SEQUENCE</scope>
    <source>
        <strain evidence="1">IoA-00</strain>
    </source>
</reference>
<dbReference type="Proteomes" id="UP000675881">
    <property type="component" value="Chromosome 6"/>
</dbReference>
<proteinExistence type="predicted"/>